<dbReference type="HOGENOM" id="CLU_2370944_0_0_5"/>
<reference evidence="1 2" key="1">
    <citation type="submission" date="2012-02" db="EMBL/GenBank/DDBJ databases">
        <title>Shotgun genome sequence of Phaeospirillum photometricum DSM 122.</title>
        <authorList>
            <person name="Duquesne K."/>
            <person name="Sturgis J."/>
        </authorList>
    </citation>
    <scope>NUCLEOTIDE SEQUENCE [LARGE SCALE GENOMIC DNA]</scope>
    <source>
        <strain evidence="2">DSM122</strain>
    </source>
</reference>
<evidence type="ECO:0000313" key="1">
    <source>
        <dbReference type="EMBL" id="CCG08869.1"/>
    </source>
</evidence>
<name>H6SLK4_PARPM</name>
<dbReference type="KEGG" id="rpm:RSPPHO_02243"/>
<dbReference type="RefSeq" id="WP_014415503.1">
    <property type="nucleotide sequence ID" value="NC_017059.1"/>
</dbReference>
<protein>
    <submittedName>
        <fullName evidence="1">Uncharacterized protein</fullName>
    </submittedName>
</protein>
<evidence type="ECO:0000313" key="2">
    <source>
        <dbReference type="Proteomes" id="UP000033220"/>
    </source>
</evidence>
<gene>
    <name evidence="1" type="ORF">RSPPHO_02243</name>
</gene>
<dbReference type="AlphaFoldDB" id="H6SLK4"/>
<dbReference type="EMBL" id="HE663493">
    <property type="protein sequence ID" value="CCG08869.1"/>
    <property type="molecule type" value="Genomic_DNA"/>
</dbReference>
<dbReference type="Proteomes" id="UP000033220">
    <property type="component" value="Chromosome DSM 122"/>
</dbReference>
<accession>H6SLK4</accession>
<keyword evidence="2" id="KW-1185">Reference proteome</keyword>
<dbReference type="OrthoDB" id="7364371at2"/>
<sequence>MSAAPESRTHGHPRPPLSPLEEVNTLFGLLAKAFSLEAEALARALEDGRLTLVPATDAKGERHVVASLTDPSGTHTVRVYRDALYHETPPEAGAA</sequence>
<dbReference type="PATRIC" id="fig|1150469.3.peg.2522"/>
<proteinExistence type="predicted"/>
<organism evidence="1 2">
    <name type="scientific">Pararhodospirillum photometricum DSM 122</name>
    <dbReference type="NCBI Taxonomy" id="1150469"/>
    <lineage>
        <taxon>Bacteria</taxon>
        <taxon>Pseudomonadati</taxon>
        <taxon>Pseudomonadota</taxon>
        <taxon>Alphaproteobacteria</taxon>
        <taxon>Rhodospirillales</taxon>
        <taxon>Rhodospirillaceae</taxon>
        <taxon>Pararhodospirillum</taxon>
    </lineage>
</organism>